<keyword evidence="9" id="KW-1185">Reference proteome</keyword>
<name>A0A316ESH3_9BURK</name>
<keyword evidence="4" id="KW-0663">Pyridoxal phosphate</keyword>
<dbReference type="Proteomes" id="UP000245754">
    <property type="component" value="Unassembled WGS sequence"/>
</dbReference>
<dbReference type="SUPFAM" id="SSF53686">
    <property type="entry name" value="Tryptophan synthase beta subunit-like PLP-dependent enzymes"/>
    <property type="match status" value="1"/>
</dbReference>
<dbReference type="AlphaFoldDB" id="A0A316ESH3"/>
<dbReference type="GO" id="GO:0006567">
    <property type="term" value="P:L-threonine catabolic process"/>
    <property type="evidence" value="ECO:0007669"/>
    <property type="project" value="TreeGrafter"/>
</dbReference>
<evidence type="ECO:0000256" key="1">
    <source>
        <dbReference type="ARBA" id="ARBA00001933"/>
    </source>
</evidence>
<evidence type="ECO:0000256" key="4">
    <source>
        <dbReference type="ARBA" id="ARBA00022898"/>
    </source>
</evidence>
<dbReference type="Pfam" id="PF00291">
    <property type="entry name" value="PALP"/>
    <property type="match status" value="1"/>
</dbReference>
<gene>
    <name evidence="8" type="ORF">C7419_104193</name>
</gene>
<comment type="cofactor">
    <cofactor evidence="1">
        <name>pyridoxal 5'-phosphate</name>
        <dbReference type="ChEBI" id="CHEBI:597326"/>
    </cofactor>
</comment>
<dbReference type="GO" id="GO:0030170">
    <property type="term" value="F:pyridoxal phosphate binding"/>
    <property type="evidence" value="ECO:0007669"/>
    <property type="project" value="InterPro"/>
</dbReference>
<comment type="caution">
    <text evidence="8">The sequence shown here is derived from an EMBL/GenBank/DDBJ whole genome shotgun (WGS) entry which is preliminary data.</text>
</comment>
<dbReference type="InterPro" id="IPR001926">
    <property type="entry name" value="TrpB-like_PALP"/>
</dbReference>
<evidence type="ECO:0000313" key="9">
    <source>
        <dbReference type="Proteomes" id="UP000245754"/>
    </source>
</evidence>
<evidence type="ECO:0000259" key="7">
    <source>
        <dbReference type="Pfam" id="PF00291"/>
    </source>
</evidence>
<accession>A0A316ESH3</accession>
<keyword evidence="5 8" id="KW-0456">Lyase</keyword>
<protein>
    <recommendedName>
        <fullName evidence="3">L-serine ammonia-lyase</fullName>
        <ecNumber evidence="3">4.3.1.17</ecNumber>
    </recommendedName>
</protein>
<comment type="similarity">
    <text evidence="2">Belongs to the serine/threonine dehydratase family.</text>
</comment>
<feature type="domain" description="Tryptophan synthase beta chain-like PALP" evidence="7">
    <location>
        <begin position="4"/>
        <end position="289"/>
    </location>
</feature>
<dbReference type="EC" id="4.3.1.17" evidence="3"/>
<dbReference type="PANTHER" id="PTHR48078:SF2">
    <property type="entry name" value="CATABOLIC L-SERINE_THREONINE DEHYDRATASE"/>
    <property type="match status" value="1"/>
</dbReference>
<evidence type="ECO:0000256" key="6">
    <source>
        <dbReference type="ARBA" id="ARBA00049406"/>
    </source>
</evidence>
<dbReference type="InterPro" id="IPR050147">
    <property type="entry name" value="Ser/Thr_Dehydratase"/>
</dbReference>
<dbReference type="PROSITE" id="PS00165">
    <property type="entry name" value="DEHYDRATASE_SER_THR"/>
    <property type="match status" value="1"/>
</dbReference>
<proteinExistence type="inferred from homology"/>
<dbReference type="InterPro" id="IPR000634">
    <property type="entry name" value="Ser/Thr_deHydtase_PyrdxlP-BS"/>
</dbReference>
<dbReference type="GO" id="GO:0006565">
    <property type="term" value="P:L-serine catabolic process"/>
    <property type="evidence" value="ECO:0007669"/>
    <property type="project" value="TreeGrafter"/>
</dbReference>
<reference evidence="8 9" key="1">
    <citation type="submission" date="2018-05" db="EMBL/GenBank/DDBJ databases">
        <title>Genomic Encyclopedia of Type Strains, Phase IV (KMG-V): Genome sequencing to study the core and pangenomes of soil and plant-associated prokaryotes.</title>
        <authorList>
            <person name="Whitman W."/>
        </authorList>
    </citation>
    <scope>NUCLEOTIDE SEQUENCE [LARGE SCALE GENOMIC DNA]</scope>
    <source>
        <strain evidence="8 9">SLV-132</strain>
    </source>
</reference>
<evidence type="ECO:0000313" key="8">
    <source>
        <dbReference type="EMBL" id="PWK33518.1"/>
    </source>
</evidence>
<dbReference type="PANTHER" id="PTHR48078">
    <property type="entry name" value="THREONINE DEHYDRATASE, MITOCHONDRIAL-RELATED"/>
    <property type="match status" value="1"/>
</dbReference>
<dbReference type="EMBL" id="QGGT01000004">
    <property type="protein sequence ID" value="PWK33518.1"/>
    <property type="molecule type" value="Genomic_DNA"/>
</dbReference>
<sequence>MPLHIRTPLLHSLPMSARLGKTVWLKLEALQPSGSFKLRGVGHACMTHAERGARRFVSSSGGNAGVAVAYCGRMLNIPVTVVVPETTSARALELLRLEGAEVIVHGQSWAEANALAQSKLDAHTAFIHPFDDPLLWSGHASLVDEVAEAGVRPDAVVLSVGGGGLLSGVAEGMHRQGWHDVPLVAAETHGTASFARSLEAGAVVELPAVTGIATSLAAKRPATEAFAWSRRLPVSSVEVSDREAVTAALQLLEDHRLLVEPACGAALAAAEKRSPALAEAETILIVVCGGVVATLVQLQEWARTLV</sequence>
<dbReference type="GO" id="GO:0003941">
    <property type="term" value="F:L-serine ammonia-lyase activity"/>
    <property type="evidence" value="ECO:0007669"/>
    <property type="project" value="UniProtKB-EC"/>
</dbReference>
<dbReference type="Gene3D" id="3.40.50.1100">
    <property type="match status" value="2"/>
</dbReference>
<dbReference type="InterPro" id="IPR036052">
    <property type="entry name" value="TrpB-like_PALP_sf"/>
</dbReference>
<evidence type="ECO:0000256" key="5">
    <source>
        <dbReference type="ARBA" id="ARBA00023239"/>
    </source>
</evidence>
<dbReference type="GO" id="GO:0009097">
    <property type="term" value="P:isoleucine biosynthetic process"/>
    <property type="evidence" value="ECO:0007669"/>
    <property type="project" value="TreeGrafter"/>
</dbReference>
<organism evidence="8 9">
    <name type="scientific">Cupriavidus plantarum</name>
    <dbReference type="NCBI Taxonomy" id="942865"/>
    <lineage>
        <taxon>Bacteria</taxon>
        <taxon>Pseudomonadati</taxon>
        <taxon>Pseudomonadota</taxon>
        <taxon>Betaproteobacteria</taxon>
        <taxon>Burkholderiales</taxon>
        <taxon>Burkholderiaceae</taxon>
        <taxon>Cupriavidus</taxon>
    </lineage>
</organism>
<evidence type="ECO:0000256" key="2">
    <source>
        <dbReference type="ARBA" id="ARBA00010869"/>
    </source>
</evidence>
<comment type="catalytic activity">
    <reaction evidence="6">
        <text>L-serine = pyruvate + NH4(+)</text>
        <dbReference type="Rhea" id="RHEA:19169"/>
        <dbReference type="ChEBI" id="CHEBI:15361"/>
        <dbReference type="ChEBI" id="CHEBI:28938"/>
        <dbReference type="ChEBI" id="CHEBI:33384"/>
        <dbReference type="EC" id="4.3.1.17"/>
    </reaction>
</comment>
<dbReference type="GO" id="GO:0004794">
    <property type="term" value="F:threonine deaminase activity"/>
    <property type="evidence" value="ECO:0007669"/>
    <property type="project" value="TreeGrafter"/>
</dbReference>
<evidence type="ECO:0000256" key="3">
    <source>
        <dbReference type="ARBA" id="ARBA00012093"/>
    </source>
</evidence>
<dbReference type="RefSeq" id="WP_109584623.1">
    <property type="nucleotide sequence ID" value="NZ_QGGT01000004.1"/>
</dbReference>